<name>U1SL78_9BIFI</name>
<protein>
    <submittedName>
        <fullName evidence="1">Uncharacterized protein</fullName>
    </submittedName>
</protein>
<keyword evidence="2" id="KW-1185">Reference proteome</keyword>
<proteinExistence type="predicted"/>
<comment type="caution">
    <text evidence="1">The sequence shown here is derived from an EMBL/GenBank/DDBJ whole genome shotgun (WGS) entry which is preliminary data.</text>
</comment>
<dbReference type="HOGENOM" id="CLU_3131554_0_0_11"/>
<accession>U1SL78</accession>
<reference evidence="1 2" key="1">
    <citation type="submission" date="2013-08" db="EMBL/GenBank/DDBJ databases">
        <authorList>
            <person name="Weinstock G."/>
            <person name="Sodergren E."/>
            <person name="Wylie T."/>
            <person name="Fulton L."/>
            <person name="Fulton R."/>
            <person name="Fronick C."/>
            <person name="O'Laughlin M."/>
            <person name="Godfrey J."/>
            <person name="Miner T."/>
            <person name="Herter B."/>
            <person name="Appelbaum E."/>
            <person name="Cordes M."/>
            <person name="Lek S."/>
            <person name="Wollam A."/>
            <person name="Pepin K.H."/>
            <person name="Palsikar V.B."/>
            <person name="Mitreva M."/>
            <person name="Wilson R.K."/>
        </authorList>
    </citation>
    <scope>NUCLEOTIDE SEQUENCE [LARGE SCALE GENOMIC DNA]</scope>
    <source>
        <strain evidence="1 2">F0580</strain>
    </source>
</reference>
<dbReference type="EMBL" id="AWSI01000013">
    <property type="protein sequence ID" value="ERH31402.1"/>
    <property type="molecule type" value="Genomic_DNA"/>
</dbReference>
<dbReference type="Proteomes" id="UP000016519">
    <property type="component" value="Unassembled WGS sequence"/>
</dbReference>
<dbReference type="STRING" id="419015.HMPREF3214_01429"/>
<organism evidence="1 2">
    <name type="scientific">Alloscardovia omnicolens F0580</name>
    <dbReference type="NCBI Taxonomy" id="1321816"/>
    <lineage>
        <taxon>Bacteria</taxon>
        <taxon>Bacillati</taxon>
        <taxon>Actinomycetota</taxon>
        <taxon>Actinomycetes</taxon>
        <taxon>Bifidobacteriales</taxon>
        <taxon>Bifidobacteriaceae</taxon>
        <taxon>Alloscardovia</taxon>
    </lineage>
</organism>
<dbReference type="AlphaFoldDB" id="U1SL78"/>
<evidence type="ECO:0000313" key="1">
    <source>
        <dbReference type="EMBL" id="ERH31402.1"/>
    </source>
</evidence>
<evidence type="ECO:0000313" key="2">
    <source>
        <dbReference type="Proteomes" id="UP000016519"/>
    </source>
</evidence>
<sequence>MRRVNENNSPDTTSLSQKFWLVCVVRGVLIAECVLGAALRSVCCCSLYA</sequence>
<gene>
    <name evidence="1" type="ORF">HMPREF9244_00435</name>
</gene>